<evidence type="ECO:0000256" key="3">
    <source>
        <dbReference type="ARBA" id="ARBA00012658"/>
    </source>
</evidence>
<keyword evidence="4" id="KW-0732">Signal</keyword>
<evidence type="ECO:0000256" key="4">
    <source>
        <dbReference type="ARBA" id="ARBA00022729"/>
    </source>
</evidence>
<evidence type="ECO:0000256" key="6">
    <source>
        <dbReference type="RuleBase" id="RU361188"/>
    </source>
</evidence>
<sequence>MQDWVFGRGDALVHELHAAGDPRHSPRDVPGSHATGNGGLQRQPWEHRVYLGSWVNGEKCALDIIQNLYHWMVGWIDWNMSLDLLGGPNWGGFYVDSPIVGNATAGEYYKNPTYYAILDILVNCPMVLLCSPRKDTLSSSFPTDLLEKSEEDEGSEYVRVQDAFTASRLSSCKYEDVTWGRQETVNHMRRAAILADACKACELKARGWKFLVLNNAFMVHDGFKITTKFDFVWNKEIRKDLALTAINHRLYRAELIAKIWSQAKKCSSLYYRSLEVFLVLARHLSGIRVFQNEETKKPPACFHM</sequence>
<dbReference type="Pfam" id="PF02055">
    <property type="entry name" value="Glyco_hydro_30"/>
    <property type="match status" value="1"/>
</dbReference>
<comment type="similarity">
    <text evidence="2 6">Belongs to the glycosyl hydrolase 30 family.</text>
</comment>
<dbReference type="Gene3D" id="3.20.20.80">
    <property type="entry name" value="Glycosidases"/>
    <property type="match status" value="1"/>
</dbReference>
<evidence type="ECO:0000256" key="2">
    <source>
        <dbReference type="ARBA" id="ARBA00005382"/>
    </source>
</evidence>
<evidence type="ECO:0000313" key="10">
    <source>
        <dbReference type="Proteomes" id="UP000677054"/>
    </source>
</evidence>
<keyword evidence="6" id="KW-0746">Sphingolipid metabolism</keyword>
<name>A0A7R8X1S4_9CRUS</name>
<comment type="catalytic activity">
    <reaction evidence="1">
        <text>a beta-D-glucosyl-(1&lt;-&gt;1')-N-acylsphing-4-enine + H2O = an N-acylsphing-4-enine + D-glucose</text>
        <dbReference type="Rhea" id="RHEA:13269"/>
        <dbReference type="ChEBI" id="CHEBI:4167"/>
        <dbReference type="ChEBI" id="CHEBI:15377"/>
        <dbReference type="ChEBI" id="CHEBI:22801"/>
        <dbReference type="ChEBI" id="CHEBI:52639"/>
        <dbReference type="EC" id="3.2.1.45"/>
    </reaction>
    <physiologicalReaction direction="left-to-right" evidence="1">
        <dbReference type="Rhea" id="RHEA:13270"/>
    </physiologicalReaction>
</comment>
<evidence type="ECO:0000256" key="7">
    <source>
        <dbReference type="SAM" id="MobiDB-lite"/>
    </source>
</evidence>
<keyword evidence="6" id="KW-0326">Glycosidase</keyword>
<dbReference type="GO" id="GO:0006680">
    <property type="term" value="P:glucosylceramide catabolic process"/>
    <property type="evidence" value="ECO:0007669"/>
    <property type="project" value="TreeGrafter"/>
</dbReference>
<evidence type="ECO:0000259" key="8">
    <source>
        <dbReference type="Pfam" id="PF02055"/>
    </source>
</evidence>
<dbReference type="PANTHER" id="PTHR11069:SF23">
    <property type="entry name" value="LYSOSOMAL ACID GLUCOSYLCERAMIDASE"/>
    <property type="match status" value="1"/>
</dbReference>
<dbReference type="InterPro" id="IPR033453">
    <property type="entry name" value="Glyco_hydro_30_TIM-barrel"/>
</dbReference>
<feature type="region of interest" description="Disordered" evidence="7">
    <location>
        <begin position="19"/>
        <end position="40"/>
    </location>
</feature>
<keyword evidence="10" id="KW-1185">Reference proteome</keyword>
<feature type="domain" description="Glycosyl hydrolase family 30 TIM-barrel" evidence="8">
    <location>
        <begin position="43"/>
        <end position="117"/>
    </location>
</feature>
<dbReference type="Proteomes" id="UP000677054">
    <property type="component" value="Unassembled WGS sequence"/>
</dbReference>
<evidence type="ECO:0000313" key="9">
    <source>
        <dbReference type="EMBL" id="CAD7242136.1"/>
    </source>
</evidence>
<dbReference type="PANTHER" id="PTHR11069">
    <property type="entry name" value="GLUCOSYLCERAMIDASE"/>
    <property type="match status" value="1"/>
</dbReference>
<dbReference type="GO" id="GO:0016020">
    <property type="term" value="C:membrane"/>
    <property type="evidence" value="ECO:0007669"/>
    <property type="project" value="GOC"/>
</dbReference>
<reference evidence="9" key="1">
    <citation type="submission" date="2020-11" db="EMBL/GenBank/DDBJ databases">
        <authorList>
            <person name="Tran Van P."/>
        </authorList>
    </citation>
    <scope>NUCLEOTIDE SEQUENCE</scope>
</reference>
<dbReference type="InterPro" id="IPR017853">
    <property type="entry name" value="GH"/>
</dbReference>
<evidence type="ECO:0000256" key="5">
    <source>
        <dbReference type="ARBA" id="ARBA00022801"/>
    </source>
</evidence>
<evidence type="ECO:0000256" key="1">
    <source>
        <dbReference type="ARBA" id="ARBA00001013"/>
    </source>
</evidence>
<dbReference type="AlphaFoldDB" id="A0A7R8X1S4"/>
<proteinExistence type="inferred from homology"/>
<accession>A0A7R8X1S4</accession>
<keyword evidence="6" id="KW-0443">Lipid metabolism</keyword>
<dbReference type="Pfam" id="PF13896">
    <property type="entry name" value="Glyco_transf_49"/>
    <property type="match status" value="1"/>
</dbReference>
<dbReference type="EC" id="3.2.1.45" evidence="3 6"/>
<dbReference type="OrthoDB" id="2160638at2759"/>
<dbReference type="InterPro" id="IPR001139">
    <property type="entry name" value="Glyco_hydro_30"/>
</dbReference>
<organism evidence="9">
    <name type="scientific">Darwinula stevensoni</name>
    <dbReference type="NCBI Taxonomy" id="69355"/>
    <lineage>
        <taxon>Eukaryota</taxon>
        <taxon>Metazoa</taxon>
        <taxon>Ecdysozoa</taxon>
        <taxon>Arthropoda</taxon>
        <taxon>Crustacea</taxon>
        <taxon>Oligostraca</taxon>
        <taxon>Ostracoda</taxon>
        <taxon>Podocopa</taxon>
        <taxon>Podocopida</taxon>
        <taxon>Darwinulocopina</taxon>
        <taxon>Darwinuloidea</taxon>
        <taxon>Darwinulidae</taxon>
        <taxon>Darwinula</taxon>
    </lineage>
</organism>
<keyword evidence="5 6" id="KW-0378">Hydrolase</keyword>
<protein>
    <recommendedName>
        <fullName evidence="3 6">Glucosylceramidase</fullName>
        <ecNumber evidence="3 6">3.2.1.45</ecNumber>
    </recommendedName>
</protein>
<dbReference type="GO" id="GO:0004348">
    <property type="term" value="F:glucosylceramidase activity"/>
    <property type="evidence" value="ECO:0007669"/>
    <property type="project" value="UniProtKB-EC"/>
</dbReference>
<dbReference type="EMBL" id="LR899739">
    <property type="protein sequence ID" value="CAD7242136.1"/>
    <property type="molecule type" value="Genomic_DNA"/>
</dbReference>
<gene>
    <name evidence="9" type="ORF">DSTB1V02_LOCUS2107</name>
</gene>
<dbReference type="EMBL" id="CAJPEV010000222">
    <property type="protein sequence ID" value="CAG0882577.1"/>
    <property type="molecule type" value="Genomic_DNA"/>
</dbReference>
<dbReference type="SUPFAM" id="SSF51445">
    <property type="entry name" value="(Trans)glycosidases"/>
    <property type="match status" value="1"/>
</dbReference>